<dbReference type="AlphaFoldDB" id="A0A412WSL1"/>
<evidence type="ECO:0008006" key="4">
    <source>
        <dbReference type="Google" id="ProtNLM"/>
    </source>
</evidence>
<feature type="chain" id="PRO_5019043853" description="RHS repeat protein" evidence="1">
    <location>
        <begin position="20"/>
        <end position="966"/>
    </location>
</feature>
<dbReference type="Proteomes" id="UP000283589">
    <property type="component" value="Unassembled WGS sequence"/>
</dbReference>
<keyword evidence="1" id="KW-0732">Signal</keyword>
<gene>
    <name evidence="2" type="ORF">DWW18_20725</name>
</gene>
<protein>
    <recommendedName>
        <fullName evidence="4">RHS repeat protein</fullName>
    </recommendedName>
</protein>
<dbReference type="STRING" id="1121130.GCA_000519105_03868"/>
<feature type="signal peptide" evidence="1">
    <location>
        <begin position="1"/>
        <end position="19"/>
    </location>
</feature>
<reference evidence="2 3" key="1">
    <citation type="submission" date="2018-08" db="EMBL/GenBank/DDBJ databases">
        <title>A genome reference for cultivated species of the human gut microbiota.</title>
        <authorList>
            <person name="Zou Y."/>
            <person name="Xue W."/>
            <person name="Luo G."/>
        </authorList>
    </citation>
    <scope>NUCLEOTIDE SEQUENCE [LARGE SCALE GENOMIC DNA]</scope>
    <source>
        <strain evidence="2 3">AF14-49</strain>
    </source>
</reference>
<dbReference type="EMBL" id="QRZA01000060">
    <property type="protein sequence ID" value="RGV30300.1"/>
    <property type="molecule type" value="Genomic_DNA"/>
</dbReference>
<dbReference type="RefSeq" id="WP_118261668.1">
    <property type="nucleotide sequence ID" value="NZ_CALBWO010000035.1"/>
</dbReference>
<evidence type="ECO:0000313" key="3">
    <source>
        <dbReference type="Proteomes" id="UP000283589"/>
    </source>
</evidence>
<evidence type="ECO:0000256" key="1">
    <source>
        <dbReference type="SAM" id="SignalP"/>
    </source>
</evidence>
<evidence type="ECO:0000313" key="2">
    <source>
        <dbReference type="EMBL" id="RGV30300.1"/>
    </source>
</evidence>
<proteinExistence type="predicted"/>
<name>A0A412WSL1_9BACT</name>
<sequence>MKIASLFILFVMLTTMSFGQSELTPPSSPESQGLLRSLNIKVNKGTGTAGVSIPLYTIAAAENVNIPIVLSYTCSGIKVQDLASWVGLGWNLSVGGKITRVIVDNDDLVNGYCRGSGILANNFSSWWGTTNLLRERVDHCTSKSSCTGCVTFDGEPDLYYYEIPGRTGMFTIDQDGKAWTIPYTPVNIVLDNDLNFTITDELGVKYIFNLKESTEVTRYSEVKHNSVNSITRSHISTWHLTKIKPLSGNEVSFDYLRGGEISYSNYNYYRKNNDPIIDKSIQYRSSPYYLQYITWGNGKLSFTSQAGGHELPNGRQLNEITIVSNQEYLKSIKFLYSYFQSTSGYKRLKLIEVDESNSTSKLMLGKFEYNTSRNLPARDSKDFDHWGYYNGKSNTTFFPTEGADRSPSFAHTTANILTRVYNNLGGYVDYEYENNKLINGSIVGGVRVKNIKRYDGAGNCLTTNYSYANGSGVIIYSNNDYTDNWNTGGKFCYLHDDKNTSVYYSTVTETLSNGSKIVSSYTDLMDGPDEPSMRHINRIESEGISNDAPTVFPNSSRFWRRGLLKEEIQYSSTRQEVKRVQYKYEFKKHVRKEIKGYYVHEYNMPTGALLSNLIVYSWLSEPIYVDSVRITGVDIPTTVTKYTYDPTYYLPVEEKVVYDRGDTYRVKTKYPFSFQAQGNLSGIVESNTLDALLQAGVLAKPIERIKIKNDKVIEGKLLLYKLVSNDKNERLPVLAKSKTLASVPIDTTDFSMSGINSSKNFYHDNRYTLVDYYDHYDGRLNLTCFHKDQGSAESMIYGYNFSLPVAMVKNAVYHPRSTTRENQVFYTSFEDETSATILKTAKTGNKVYSQSYTINLSNFKPGSYILSYWKKSGEKWELVEQELTVASSTASHTINSSSYPIDEVRIMPRNAMMTTYTCIPGVGLTSEMDTNGNTMYYEYDVFGRLSRVLDDDRKVVKGYEYFIKPF</sequence>
<organism evidence="2 3">
    <name type="scientific">Butyricimonas virosa</name>
    <dbReference type="NCBI Taxonomy" id="544645"/>
    <lineage>
        <taxon>Bacteria</taxon>
        <taxon>Pseudomonadati</taxon>
        <taxon>Bacteroidota</taxon>
        <taxon>Bacteroidia</taxon>
        <taxon>Bacteroidales</taxon>
        <taxon>Odoribacteraceae</taxon>
        <taxon>Butyricimonas</taxon>
    </lineage>
</organism>
<comment type="caution">
    <text evidence="2">The sequence shown here is derived from an EMBL/GenBank/DDBJ whole genome shotgun (WGS) entry which is preliminary data.</text>
</comment>
<accession>A0A412WSL1</accession>